<evidence type="ECO:0000256" key="2">
    <source>
        <dbReference type="ARBA" id="ARBA00013729"/>
    </source>
</evidence>
<dbReference type="InterPro" id="IPR022691">
    <property type="entry name" value="Tscrpt_elong_fac_GreA/B_N"/>
</dbReference>
<keyword evidence="9" id="KW-0251">Elongation factor</keyword>
<dbReference type="GO" id="GO:0003746">
    <property type="term" value="F:translation elongation factor activity"/>
    <property type="evidence" value="ECO:0007669"/>
    <property type="project" value="UniProtKB-KW"/>
</dbReference>
<organism evidence="9 10">
    <name type="scientific">Candidatus Roizmanbacteria bacterium CG_4_9_14_0_2_um_filter_39_13</name>
    <dbReference type="NCBI Taxonomy" id="1974839"/>
    <lineage>
        <taxon>Bacteria</taxon>
        <taxon>Candidatus Roizmaniibacteriota</taxon>
    </lineage>
</organism>
<dbReference type="GO" id="GO:0032784">
    <property type="term" value="P:regulation of DNA-templated transcription elongation"/>
    <property type="evidence" value="ECO:0007669"/>
    <property type="project" value="InterPro"/>
</dbReference>
<dbReference type="PIRSF" id="PIRSF006092">
    <property type="entry name" value="GreA_GreB"/>
    <property type="match status" value="1"/>
</dbReference>
<comment type="caution">
    <text evidence="9">The sequence shown here is derived from an EMBL/GenBank/DDBJ whole genome shotgun (WGS) entry which is preliminary data.</text>
</comment>
<evidence type="ECO:0000256" key="3">
    <source>
        <dbReference type="ARBA" id="ARBA00023015"/>
    </source>
</evidence>
<dbReference type="GO" id="GO:0006354">
    <property type="term" value="P:DNA-templated transcription elongation"/>
    <property type="evidence" value="ECO:0007669"/>
    <property type="project" value="TreeGrafter"/>
</dbReference>
<keyword evidence="5" id="KW-0804">Transcription</keyword>
<dbReference type="GO" id="GO:0003677">
    <property type="term" value="F:DNA binding"/>
    <property type="evidence" value="ECO:0007669"/>
    <property type="project" value="UniProtKB-KW"/>
</dbReference>
<dbReference type="EMBL" id="PFSC01000147">
    <property type="protein sequence ID" value="PJC30438.1"/>
    <property type="molecule type" value="Genomic_DNA"/>
</dbReference>
<dbReference type="PANTHER" id="PTHR30437:SF6">
    <property type="entry name" value="TRANSCRIPTION ELONGATION FACTOR GREB"/>
    <property type="match status" value="1"/>
</dbReference>
<dbReference type="SUPFAM" id="SSF54534">
    <property type="entry name" value="FKBP-like"/>
    <property type="match status" value="1"/>
</dbReference>
<dbReference type="Gene3D" id="3.10.50.30">
    <property type="entry name" value="Transcription elongation factor, GreA/GreB, C-terminal domain"/>
    <property type="match status" value="1"/>
</dbReference>
<gene>
    <name evidence="9" type="ORF">CO051_05730</name>
</gene>
<dbReference type="Pfam" id="PF01272">
    <property type="entry name" value="GreA_GreB"/>
    <property type="match status" value="1"/>
</dbReference>
<dbReference type="Gene3D" id="1.10.287.180">
    <property type="entry name" value="Transcription elongation factor, GreA/GreB, N-terminal domain"/>
    <property type="match status" value="1"/>
</dbReference>
<dbReference type="InterPro" id="IPR023459">
    <property type="entry name" value="Tscrpt_elong_fac_GreA/B_fam"/>
</dbReference>
<evidence type="ECO:0000256" key="5">
    <source>
        <dbReference type="ARBA" id="ARBA00023163"/>
    </source>
</evidence>
<dbReference type="InterPro" id="IPR001437">
    <property type="entry name" value="Tscrpt_elong_fac_GreA/B_C"/>
</dbReference>
<dbReference type="FunFam" id="1.10.287.180:FF:000001">
    <property type="entry name" value="Transcription elongation factor GreA"/>
    <property type="match status" value="1"/>
</dbReference>
<dbReference type="InterPro" id="IPR036953">
    <property type="entry name" value="GreA/GreB_C_sf"/>
</dbReference>
<dbReference type="GO" id="GO:0070063">
    <property type="term" value="F:RNA polymerase binding"/>
    <property type="evidence" value="ECO:0007669"/>
    <property type="project" value="InterPro"/>
</dbReference>
<dbReference type="AlphaFoldDB" id="A0A2M8EX34"/>
<proteinExistence type="inferred from homology"/>
<reference evidence="10" key="1">
    <citation type="submission" date="2017-09" db="EMBL/GenBank/DDBJ databases">
        <title>Depth-based differentiation of microbial function through sediment-hosted aquifers and enrichment of novel symbionts in the deep terrestrial subsurface.</title>
        <authorList>
            <person name="Probst A.J."/>
            <person name="Ladd B."/>
            <person name="Jarett J.K."/>
            <person name="Geller-Mcgrath D.E."/>
            <person name="Sieber C.M.K."/>
            <person name="Emerson J.B."/>
            <person name="Anantharaman K."/>
            <person name="Thomas B.C."/>
            <person name="Malmstrom R."/>
            <person name="Stieglmeier M."/>
            <person name="Klingl A."/>
            <person name="Woyke T."/>
            <person name="Ryan C.M."/>
            <person name="Banfield J.F."/>
        </authorList>
    </citation>
    <scope>NUCLEOTIDE SEQUENCE [LARGE SCALE GENOMIC DNA]</scope>
</reference>
<sequence>MTRIYTYMTQEGFNAILHEFEELQKARPEYVKKLTQAADMGDRSENAAYTNAKRKLRSTDSRLRFLQKVIDHTKVAIPSQTEYVEIGSYVKVKLNGNEFTLQIVGLHEADPRNCKISYISPVGSALMGKRVGNRVKIYLEEREIEYEVQNISTILK</sequence>
<feature type="domain" description="Transcription elongation factor GreA/GreB N-terminal" evidence="8">
    <location>
        <begin position="7"/>
        <end position="75"/>
    </location>
</feature>
<protein>
    <recommendedName>
        <fullName evidence="2">Transcription elongation factor GreA</fullName>
    </recommendedName>
    <alternativeName>
        <fullName evidence="6">Transcript cleavage factor GreA</fullName>
    </alternativeName>
</protein>
<evidence type="ECO:0000313" key="10">
    <source>
        <dbReference type="Proteomes" id="UP000231383"/>
    </source>
</evidence>
<evidence type="ECO:0000256" key="1">
    <source>
        <dbReference type="ARBA" id="ARBA00008213"/>
    </source>
</evidence>
<evidence type="ECO:0000256" key="6">
    <source>
        <dbReference type="ARBA" id="ARBA00030776"/>
    </source>
</evidence>
<dbReference type="Proteomes" id="UP000231383">
    <property type="component" value="Unassembled WGS sequence"/>
</dbReference>
<keyword evidence="4" id="KW-0238">DNA-binding</keyword>
<dbReference type="PANTHER" id="PTHR30437">
    <property type="entry name" value="TRANSCRIPTION ELONGATION FACTOR GREA"/>
    <property type="match status" value="1"/>
</dbReference>
<dbReference type="SUPFAM" id="SSF46557">
    <property type="entry name" value="GreA transcript cleavage protein, N-terminal domain"/>
    <property type="match status" value="1"/>
</dbReference>
<keyword evidence="9" id="KW-0648">Protein biosynthesis</keyword>
<dbReference type="Pfam" id="PF03449">
    <property type="entry name" value="GreA_GreB_N"/>
    <property type="match status" value="1"/>
</dbReference>
<evidence type="ECO:0000313" key="9">
    <source>
        <dbReference type="EMBL" id="PJC30438.1"/>
    </source>
</evidence>
<name>A0A2M8EX34_9BACT</name>
<accession>A0A2M8EX34</accession>
<comment type="similarity">
    <text evidence="1">Belongs to the GreA/GreB family.</text>
</comment>
<dbReference type="InterPro" id="IPR036805">
    <property type="entry name" value="Tscrpt_elong_fac_GreA/B_N_sf"/>
</dbReference>
<feature type="domain" description="Transcription elongation factor GreA/GreB C-terminal" evidence="7">
    <location>
        <begin position="81"/>
        <end position="152"/>
    </location>
</feature>
<evidence type="ECO:0000259" key="8">
    <source>
        <dbReference type="Pfam" id="PF03449"/>
    </source>
</evidence>
<evidence type="ECO:0000256" key="4">
    <source>
        <dbReference type="ARBA" id="ARBA00023125"/>
    </source>
</evidence>
<keyword evidence="3" id="KW-0805">Transcription regulation</keyword>
<evidence type="ECO:0000259" key="7">
    <source>
        <dbReference type="Pfam" id="PF01272"/>
    </source>
</evidence>